<feature type="domain" description="PAS" evidence="1">
    <location>
        <begin position="401"/>
        <end position="447"/>
    </location>
</feature>
<dbReference type="Pfam" id="PF00990">
    <property type="entry name" value="GGDEF"/>
    <property type="match status" value="1"/>
</dbReference>
<dbReference type="InterPro" id="IPR035965">
    <property type="entry name" value="PAS-like_dom_sf"/>
</dbReference>
<feature type="domain" description="GGDEF" evidence="4">
    <location>
        <begin position="1"/>
        <end position="118"/>
    </location>
</feature>
<dbReference type="SUPFAM" id="SSF55781">
    <property type="entry name" value="GAF domain-like"/>
    <property type="match status" value="1"/>
</dbReference>
<dbReference type="CDD" id="cd01948">
    <property type="entry name" value="EAL"/>
    <property type="match status" value="1"/>
</dbReference>
<dbReference type="Gene3D" id="3.30.70.270">
    <property type="match status" value="1"/>
</dbReference>
<dbReference type="InterPro" id="IPR000700">
    <property type="entry name" value="PAS-assoc_C"/>
</dbReference>
<dbReference type="SUPFAM" id="SSF55073">
    <property type="entry name" value="Nucleotide cyclase"/>
    <property type="match status" value="1"/>
</dbReference>
<dbReference type="SMART" id="SM00052">
    <property type="entry name" value="EAL"/>
    <property type="match status" value="1"/>
</dbReference>
<reference evidence="5" key="1">
    <citation type="submission" date="2020-05" db="EMBL/GenBank/DDBJ databases">
        <authorList>
            <person name="Chiriac C."/>
            <person name="Salcher M."/>
            <person name="Ghai R."/>
            <person name="Kavagutti S V."/>
        </authorList>
    </citation>
    <scope>NUCLEOTIDE SEQUENCE</scope>
</reference>
<dbReference type="Gene3D" id="3.20.20.450">
    <property type="entry name" value="EAL domain"/>
    <property type="match status" value="1"/>
</dbReference>
<dbReference type="EMBL" id="CAFAAV010000136">
    <property type="protein sequence ID" value="CAB4826398.1"/>
    <property type="molecule type" value="Genomic_DNA"/>
</dbReference>
<dbReference type="InterPro" id="IPR000160">
    <property type="entry name" value="GGDEF_dom"/>
</dbReference>
<evidence type="ECO:0000259" key="1">
    <source>
        <dbReference type="PROSITE" id="PS50112"/>
    </source>
</evidence>
<dbReference type="NCBIfam" id="TIGR00229">
    <property type="entry name" value="sensory_box"/>
    <property type="match status" value="1"/>
</dbReference>
<dbReference type="PROSITE" id="PS50112">
    <property type="entry name" value="PAS"/>
    <property type="match status" value="1"/>
</dbReference>
<dbReference type="SUPFAM" id="SSF55785">
    <property type="entry name" value="PYP-like sensor domain (PAS domain)"/>
    <property type="match status" value="2"/>
</dbReference>
<dbReference type="InterPro" id="IPR050706">
    <property type="entry name" value="Cyclic-di-GMP_PDE-like"/>
</dbReference>
<dbReference type="InterPro" id="IPR000014">
    <property type="entry name" value="PAS"/>
</dbReference>
<dbReference type="InterPro" id="IPR029787">
    <property type="entry name" value="Nucleotide_cyclase"/>
</dbReference>
<dbReference type="AlphaFoldDB" id="A0A6J7A1C7"/>
<sequence length="931" mass="100017">MIDMDRFKAYNDAHGHHAGDMLLVEVSQKWQEVLRDGDLLSRIGGDEFAVVLPHTTVAGADNVIARMRAANDTSWTVGLTQWEVGEDLWNALGRADTVMYELKDARPGGGSSVLRAREAVVRGEQQLQVAKERLDASHLQLRAVIDTLLDPHVLLDAIRDENDQIVDFVYVDANDAACEYNRMTREQLVGARLLNLLPGHSGTGLLAMYSAVVESGQPLVLDDYSYWHEILASERRYDIRAVRVGDALSYTWRDVTERHASVAALAKSERRYRLLAAVNALVATAQDEGELLGDICAVIVEQGGYQFARYVRQGADAEGTDVLTAGDLAGVAAAAPDGLRSSTSVPVTVDGAIDGALWVYAEQTDAFDRQAIAELEELATQLALGLQRLRRAGQLLQAVARQSLLTTAIDQAAETFVVTDPTPAIIYANPAAIAASGYSLDELVGQNPSLFSSGQHDHAFYVGLWADLLNGRPWHGVLINRRKNGEVYEEDATIAPVHDAAGTTMAYVAVKHDLSITRGLEADLIRERSDRAAVRQMVSGVQPGELKATADSFCEAVVGLDGFDSAIVLLTDPSGYLIPIGCRGPTALRRMVGEGTRIPYPDGFNQKTDVSALTVDGATPSSVRWLTLAMVEALLIDGFTAVGCAPLVWRGEVGGLVAVATRVPVGVEWMQTRLGILAEFGSLAGVLFGAQAEQHEQREAQRAEIRDVIDAQRFHPVFQPVVDLATGRVRGYEALTRFDGNSAPDQCFANAHLLALGDELETACVAAALVAARGLPADVWLSVNFSPEVVLSGHAARTVADASRPIVIELTEHLPIGDYPLMREAIQGCTPARISVDDAGAGFASLRHILELQPDMVKLDAGLIRGIDADPVRQALTSGMCHFARTTGTILIAEGVEAEAEAETLRGLGVELAQGYLFGRPVEAPGGAVMT</sequence>
<dbReference type="GO" id="GO:0071111">
    <property type="term" value="F:cyclic-guanylate-specific phosphodiesterase activity"/>
    <property type="evidence" value="ECO:0007669"/>
    <property type="project" value="InterPro"/>
</dbReference>
<dbReference type="InterPro" id="IPR043128">
    <property type="entry name" value="Rev_trsase/Diguanyl_cyclase"/>
</dbReference>
<proteinExistence type="predicted"/>
<dbReference type="InterPro" id="IPR013656">
    <property type="entry name" value="PAS_4"/>
</dbReference>
<dbReference type="Pfam" id="PF00989">
    <property type="entry name" value="PAS"/>
    <property type="match status" value="1"/>
</dbReference>
<dbReference type="CDD" id="cd01949">
    <property type="entry name" value="GGDEF"/>
    <property type="match status" value="1"/>
</dbReference>
<dbReference type="InterPro" id="IPR001633">
    <property type="entry name" value="EAL_dom"/>
</dbReference>
<name>A0A6J7A1C7_9ZZZZ</name>
<protein>
    <submittedName>
        <fullName evidence="5">Unannotated protein</fullName>
    </submittedName>
</protein>
<gene>
    <name evidence="5" type="ORF">UFOPK3099_01716</name>
</gene>
<dbReference type="PROSITE" id="PS50887">
    <property type="entry name" value="GGDEF"/>
    <property type="match status" value="1"/>
</dbReference>
<dbReference type="SMART" id="SM00091">
    <property type="entry name" value="PAS"/>
    <property type="match status" value="2"/>
</dbReference>
<dbReference type="InterPro" id="IPR013767">
    <property type="entry name" value="PAS_fold"/>
</dbReference>
<dbReference type="NCBIfam" id="TIGR00254">
    <property type="entry name" value="GGDEF"/>
    <property type="match status" value="1"/>
</dbReference>
<feature type="domain" description="EAL" evidence="3">
    <location>
        <begin position="698"/>
        <end position="931"/>
    </location>
</feature>
<dbReference type="InterPro" id="IPR029016">
    <property type="entry name" value="GAF-like_dom_sf"/>
</dbReference>
<dbReference type="Pfam" id="PF08448">
    <property type="entry name" value="PAS_4"/>
    <property type="match status" value="1"/>
</dbReference>
<dbReference type="Pfam" id="PF00563">
    <property type="entry name" value="EAL"/>
    <property type="match status" value="1"/>
</dbReference>
<dbReference type="Gene3D" id="3.30.450.20">
    <property type="entry name" value="PAS domain"/>
    <property type="match status" value="2"/>
</dbReference>
<feature type="domain" description="PAC" evidence="2">
    <location>
        <begin position="472"/>
        <end position="526"/>
    </location>
</feature>
<evidence type="ECO:0000313" key="5">
    <source>
        <dbReference type="EMBL" id="CAB4826398.1"/>
    </source>
</evidence>
<evidence type="ECO:0000259" key="4">
    <source>
        <dbReference type="PROSITE" id="PS50887"/>
    </source>
</evidence>
<evidence type="ECO:0000259" key="3">
    <source>
        <dbReference type="PROSITE" id="PS50883"/>
    </source>
</evidence>
<dbReference type="PANTHER" id="PTHR33121:SF76">
    <property type="entry name" value="SIGNALING PROTEIN"/>
    <property type="match status" value="1"/>
</dbReference>
<dbReference type="PANTHER" id="PTHR33121">
    <property type="entry name" value="CYCLIC DI-GMP PHOSPHODIESTERASE PDEF"/>
    <property type="match status" value="1"/>
</dbReference>
<organism evidence="5">
    <name type="scientific">freshwater metagenome</name>
    <dbReference type="NCBI Taxonomy" id="449393"/>
    <lineage>
        <taxon>unclassified sequences</taxon>
        <taxon>metagenomes</taxon>
        <taxon>ecological metagenomes</taxon>
    </lineage>
</organism>
<dbReference type="SMART" id="SM00267">
    <property type="entry name" value="GGDEF"/>
    <property type="match status" value="1"/>
</dbReference>
<dbReference type="PROSITE" id="PS50113">
    <property type="entry name" value="PAC"/>
    <property type="match status" value="1"/>
</dbReference>
<dbReference type="CDD" id="cd00130">
    <property type="entry name" value="PAS"/>
    <property type="match status" value="1"/>
</dbReference>
<dbReference type="PROSITE" id="PS50883">
    <property type="entry name" value="EAL"/>
    <property type="match status" value="1"/>
</dbReference>
<dbReference type="SUPFAM" id="SSF141868">
    <property type="entry name" value="EAL domain-like"/>
    <property type="match status" value="1"/>
</dbReference>
<dbReference type="InterPro" id="IPR035919">
    <property type="entry name" value="EAL_sf"/>
</dbReference>
<dbReference type="Gene3D" id="3.30.450.40">
    <property type="match status" value="1"/>
</dbReference>
<accession>A0A6J7A1C7</accession>
<dbReference type="GO" id="GO:0006355">
    <property type="term" value="P:regulation of DNA-templated transcription"/>
    <property type="evidence" value="ECO:0007669"/>
    <property type="project" value="InterPro"/>
</dbReference>
<evidence type="ECO:0000259" key="2">
    <source>
        <dbReference type="PROSITE" id="PS50113"/>
    </source>
</evidence>